<name>A0A849BJV3_9ACTN</name>
<dbReference type="AlphaFoldDB" id="A0A849BJV3"/>
<keyword evidence="2" id="KW-1185">Reference proteome</keyword>
<proteinExistence type="predicted"/>
<dbReference type="RefSeq" id="WP_171201504.1">
    <property type="nucleotide sequence ID" value="NZ_BAAANP010000006.1"/>
</dbReference>
<gene>
    <name evidence="1" type="ORF">HLB09_00750</name>
</gene>
<evidence type="ECO:0000313" key="2">
    <source>
        <dbReference type="Proteomes" id="UP000555552"/>
    </source>
</evidence>
<protein>
    <submittedName>
        <fullName evidence="1">Uncharacterized protein</fullName>
    </submittedName>
</protein>
<dbReference type="Proteomes" id="UP000555552">
    <property type="component" value="Unassembled WGS sequence"/>
</dbReference>
<sequence>MPLVAPFVESIGYDGTITEGQLAVWGAALGSLPVVLGDGSWKVTAVPGQPEPTIQIAPGAGVGDAVRDTTDAAFRMTLPVPSGTADRWDWITVRRDWRPTPEGTSAFTRVAGGSSNAAVPSSLAKNPGVVADQMLARVRVRGGSTAVQAIDDLRVVASPQYATLSDFAAALGRGGDAPAGTEVRKPNGEAFRYWRDAAGNIVVQGFVERGGVLDSAAGGMYTTRSASPVRGDANWKIWNSDTITLGEVAVPDPGRPYRLAVDWGFWAGAEGSGTRFDFFARVGSATGPQIGQLLCLGGREQERAIWRQLVTTPYNQVFTGSQKVYVVAERVYGTSRGEYHAPSGLLRATPFAA</sequence>
<accession>A0A849BJV3</accession>
<organism evidence="1 2">
    <name type="scientific">Pseudokineococcus marinus</name>
    <dbReference type="NCBI Taxonomy" id="351215"/>
    <lineage>
        <taxon>Bacteria</taxon>
        <taxon>Bacillati</taxon>
        <taxon>Actinomycetota</taxon>
        <taxon>Actinomycetes</taxon>
        <taxon>Kineosporiales</taxon>
        <taxon>Kineosporiaceae</taxon>
        <taxon>Pseudokineococcus</taxon>
    </lineage>
</organism>
<evidence type="ECO:0000313" key="1">
    <source>
        <dbReference type="EMBL" id="NNH21635.1"/>
    </source>
</evidence>
<dbReference type="EMBL" id="JABEMA010000004">
    <property type="protein sequence ID" value="NNH21635.1"/>
    <property type="molecule type" value="Genomic_DNA"/>
</dbReference>
<comment type="caution">
    <text evidence="1">The sequence shown here is derived from an EMBL/GenBank/DDBJ whole genome shotgun (WGS) entry which is preliminary data.</text>
</comment>
<reference evidence="1 2" key="1">
    <citation type="submission" date="2020-05" db="EMBL/GenBank/DDBJ databases">
        <title>MicrobeNet Type strains.</title>
        <authorList>
            <person name="Nicholson A.C."/>
        </authorList>
    </citation>
    <scope>NUCLEOTIDE SEQUENCE [LARGE SCALE GENOMIC DNA]</scope>
    <source>
        <strain evidence="1 2">JCM 14547</strain>
    </source>
</reference>